<dbReference type="GeneID" id="14877434"/>
<name>F4PHB8_CACFS</name>
<dbReference type="OrthoDB" id="20867at2759"/>
<evidence type="ECO:0000313" key="2">
    <source>
        <dbReference type="Proteomes" id="UP000007797"/>
    </source>
</evidence>
<keyword evidence="2" id="KW-1185">Reference proteome</keyword>
<dbReference type="RefSeq" id="XP_004362953.1">
    <property type="nucleotide sequence ID" value="XM_004362896.1"/>
</dbReference>
<sequence>MGSWFMSTPLPTTNEDESLVGDVYLVTYTQTLETSKTLAVSNPILRDHYTIVIDVAGQSTEEVPKGYELHLEIQHGTSKSVNLVGNELHYRRTKYAKHQKLGRITNEYHSGNPREWADGLKRVAQNQWYKEFIQSRGDQWNHECNSHQFAKFLTLKLGLEWPNNLYVAGEGDLLEPLFFNILEEW</sequence>
<evidence type="ECO:0000313" key="1">
    <source>
        <dbReference type="EMBL" id="EGG25102.1"/>
    </source>
</evidence>
<accession>F4PHB8</accession>
<organism evidence="1 2">
    <name type="scientific">Cavenderia fasciculata</name>
    <name type="common">Slime mold</name>
    <name type="synonym">Dictyostelium fasciculatum</name>
    <dbReference type="NCBI Taxonomy" id="261658"/>
    <lineage>
        <taxon>Eukaryota</taxon>
        <taxon>Amoebozoa</taxon>
        <taxon>Evosea</taxon>
        <taxon>Eumycetozoa</taxon>
        <taxon>Dictyostelia</taxon>
        <taxon>Acytosteliales</taxon>
        <taxon>Cavenderiaceae</taxon>
        <taxon>Cavenderia</taxon>
    </lineage>
</organism>
<dbReference type="AlphaFoldDB" id="F4PHB8"/>
<dbReference type="PANTHER" id="PTHR36197:SF2">
    <property type="entry name" value="LRAT DOMAIN-CONTAINING PROTEIN-RELATED"/>
    <property type="match status" value="1"/>
</dbReference>
<dbReference type="Proteomes" id="UP000007797">
    <property type="component" value="Unassembled WGS sequence"/>
</dbReference>
<dbReference type="OMA" id="GRITNEY"/>
<dbReference type="PANTHER" id="PTHR36197">
    <property type="entry name" value="LRAT DOMAIN-CONTAINING PROTEIN-RELATED"/>
    <property type="match status" value="1"/>
</dbReference>
<dbReference type="KEGG" id="dfa:DFA_03348"/>
<dbReference type="EMBL" id="GL883006">
    <property type="protein sequence ID" value="EGG25102.1"/>
    <property type="molecule type" value="Genomic_DNA"/>
</dbReference>
<protein>
    <submittedName>
        <fullName evidence="1">Uncharacterized protein</fullName>
    </submittedName>
</protein>
<proteinExistence type="predicted"/>
<reference evidence="2" key="1">
    <citation type="journal article" date="2011" name="Genome Res.">
        <title>Phylogeny-wide analysis of social amoeba genomes highlights ancient origins for complex intercellular communication.</title>
        <authorList>
            <person name="Heidel A.J."/>
            <person name="Lawal H.M."/>
            <person name="Felder M."/>
            <person name="Schilde C."/>
            <person name="Helps N.R."/>
            <person name="Tunggal B."/>
            <person name="Rivero F."/>
            <person name="John U."/>
            <person name="Schleicher M."/>
            <person name="Eichinger L."/>
            <person name="Platzer M."/>
            <person name="Noegel A.A."/>
            <person name="Schaap P."/>
            <person name="Gloeckner G."/>
        </authorList>
    </citation>
    <scope>NUCLEOTIDE SEQUENCE [LARGE SCALE GENOMIC DNA]</scope>
    <source>
        <strain evidence="2">SH3</strain>
    </source>
</reference>
<gene>
    <name evidence="1" type="ORF">DFA_03348</name>
</gene>